<name>A0ABW4ZEB4_9BACT</name>
<dbReference type="InterPro" id="IPR016130">
    <property type="entry name" value="Tyr_Pase_AS"/>
</dbReference>
<dbReference type="InterPro" id="IPR029021">
    <property type="entry name" value="Prot-tyrosine_phosphatase-like"/>
</dbReference>
<dbReference type="InterPro" id="IPR000387">
    <property type="entry name" value="Tyr_Pase_dom"/>
</dbReference>
<feature type="domain" description="Tyrosine specific protein phosphatases" evidence="1">
    <location>
        <begin position="74"/>
        <end position="129"/>
    </location>
</feature>
<dbReference type="EMBL" id="JBHUJB010000073">
    <property type="protein sequence ID" value="MFD2160172.1"/>
    <property type="molecule type" value="Genomic_DNA"/>
</dbReference>
<evidence type="ECO:0000313" key="3">
    <source>
        <dbReference type="Proteomes" id="UP001597389"/>
    </source>
</evidence>
<dbReference type="RefSeq" id="WP_377087011.1">
    <property type="nucleotide sequence ID" value="NZ_JBHSJL010000014.1"/>
</dbReference>
<dbReference type="PROSITE" id="PS00383">
    <property type="entry name" value="TYR_PHOSPHATASE_1"/>
    <property type="match status" value="1"/>
</dbReference>
<dbReference type="PROSITE" id="PS50056">
    <property type="entry name" value="TYR_PHOSPHATASE_2"/>
    <property type="match status" value="1"/>
</dbReference>
<evidence type="ECO:0000313" key="2">
    <source>
        <dbReference type="EMBL" id="MFD2160172.1"/>
    </source>
</evidence>
<organism evidence="2 3">
    <name type="scientific">Rubritalea tangerina</name>
    <dbReference type="NCBI Taxonomy" id="430798"/>
    <lineage>
        <taxon>Bacteria</taxon>
        <taxon>Pseudomonadati</taxon>
        <taxon>Verrucomicrobiota</taxon>
        <taxon>Verrucomicrobiia</taxon>
        <taxon>Verrucomicrobiales</taxon>
        <taxon>Rubritaleaceae</taxon>
        <taxon>Rubritalea</taxon>
    </lineage>
</organism>
<comment type="caution">
    <text evidence="2">The sequence shown here is derived from an EMBL/GenBank/DDBJ whole genome shotgun (WGS) entry which is preliminary data.</text>
</comment>
<proteinExistence type="predicted"/>
<accession>A0ABW4ZEB4</accession>
<protein>
    <recommendedName>
        <fullName evidence="1">Tyrosine specific protein phosphatases domain-containing protein</fullName>
    </recommendedName>
</protein>
<gene>
    <name evidence="2" type="ORF">ACFSW8_14805</name>
</gene>
<reference evidence="3" key="1">
    <citation type="journal article" date="2019" name="Int. J. Syst. Evol. Microbiol.">
        <title>The Global Catalogue of Microorganisms (GCM) 10K type strain sequencing project: providing services to taxonomists for standard genome sequencing and annotation.</title>
        <authorList>
            <consortium name="The Broad Institute Genomics Platform"/>
            <consortium name="The Broad Institute Genome Sequencing Center for Infectious Disease"/>
            <person name="Wu L."/>
            <person name="Ma J."/>
        </authorList>
    </citation>
    <scope>NUCLEOTIDE SEQUENCE [LARGE SCALE GENOMIC DNA]</scope>
    <source>
        <strain evidence="3">CCUG 57942</strain>
    </source>
</reference>
<keyword evidence="3" id="KW-1185">Reference proteome</keyword>
<evidence type="ECO:0000259" key="1">
    <source>
        <dbReference type="PROSITE" id="PS50056"/>
    </source>
</evidence>
<dbReference type="Proteomes" id="UP001597389">
    <property type="component" value="Unassembled WGS sequence"/>
</dbReference>
<dbReference type="SUPFAM" id="SSF52799">
    <property type="entry name" value="(Phosphotyrosine protein) phosphatases II"/>
    <property type="match status" value="1"/>
</dbReference>
<sequence>MYLPSISICGVVDFPKIARSPFTHIISIWHPNPSLASFQKQMHVGFPKANIHFATFDDTEVTNNGVPPVHEDVLGCLEYVRSIPEDSQLLIHCMAGISRSTATAMTIISDFYGPGSERDAALSVREIRPIANPNRLILSIADEILDRKGALSHAADSVFGKSLGERNKGW</sequence>
<dbReference type="Gene3D" id="3.90.190.10">
    <property type="entry name" value="Protein tyrosine phosphatase superfamily"/>
    <property type="match status" value="1"/>
</dbReference>